<dbReference type="SMART" id="SM00219">
    <property type="entry name" value="TyrKc"/>
    <property type="match status" value="1"/>
</dbReference>
<protein>
    <recommendedName>
        <fullName evidence="16">Tyrosine-protein kinase</fullName>
        <ecNumber evidence="16">2.7.10.2</ecNumber>
    </recommendedName>
</protein>
<dbReference type="CDD" id="cd10361">
    <property type="entry name" value="SH2_Fps_family"/>
    <property type="match status" value="1"/>
</dbReference>
<dbReference type="InterPro" id="IPR050198">
    <property type="entry name" value="Non-receptor_tyrosine_kinases"/>
</dbReference>
<evidence type="ECO:0000256" key="1">
    <source>
        <dbReference type="ARBA" id="ARBA00004202"/>
    </source>
</evidence>
<evidence type="ECO:0000313" key="21">
    <source>
        <dbReference type="Proteomes" id="UP001175271"/>
    </source>
</evidence>
<dbReference type="Pfam" id="PF07714">
    <property type="entry name" value="PK_Tyr_Ser-Thr"/>
    <property type="match status" value="1"/>
</dbReference>
<dbReference type="GO" id="GO:0005737">
    <property type="term" value="C:cytoplasm"/>
    <property type="evidence" value="ECO:0007669"/>
    <property type="project" value="UniProtKB-SubCell"/>
</dbReference>
<evidence type="ECO:0000256" key="4">
    <source>
        <dbReference type="ARBA" id="ARBA00022490"/>
    </source>
</evidence>
<dbReference type="EMBL" id="JAUCMV010000004">
    <property type="protein sequence ID" value="KAK0405344.1"/>
    <property type="molecule type" value="Genomic_DNA"/>
</dbReference>
<dbReference type="GO" id="GO:0005524">
    <property type="term" value="F:ATP binding"/>
    <property type="evidence" value="ECO:0007669"/>
    <property type="project" value="UniProtKB-UniRule"/>
</dbReference>
<dbReference type="Pfam" id="PF00017">
    <property type="entry name" value="SH2"/>
    <property type="match status" value="1"/>
</dbReference>
<dbReference type="InterPro" id="IPR001245">
    <property type="entry name" value="Ser-Thr/Tyr_kinase_cat_dom"/>
</dbReference>
<name>A0AA39HHA4_9BILA</name>
<dbReference type="SUPFAM" id="SSF56112">
    <property type="entry name" value="Protein kinase-like (PK-like)"/>
    <property type="match status" value="1"/>
</dbReference>
<sequence length="540" mass="60600">MAKVAAPVAPSPKLASPASPASQPLPSPSSQTLSFDSEEVIDDADAICVASFYYGMLPRRDIQPLLQKEGDFLVRKTDGDGCVLIALSVRSGDWVLHFAVNRHPTKNLYYFENHGKKSIRELIEWHISTGTPLSSESGAKIKRGIERPSWILNHDSLQMRKKLGEGAFGEVFLADYTTEKGEIKVAVKTMRNEVNRIDRLKFMKEARLMRKFQHKNVVKIIGLAVHENPILLVMEVCPGGALLSYLRRNKDNLSQETKLRFSTEGAAGLDYLASQGLIHRDIATRNCLLTATQELKISDFGMSEQKKQIQDKKLDKVPIKWLAPETMQERIYNTKTDVWSYGVMLWEIYAHGKEPYPKMSNMQTRAKIIVQNYRMEIPKDTPSEVAKLIGECWARSPNDRPTFAKIFETLSAVKLTQDKTATLVCPNTDSQKCTLGKGKELIGFHFSWTSVVEAVGQMKLEDLTHENVQAMLKKIKQVMPSEGKEAKTASRDYQLLDGKSFESIVLPVNVGILVDCNDAPRSTEEDKTQQELSRSGGVKP</sequence>
<feature type="binding site" evidence="15">
    <location>
        <position position="188"/>
    </location>
    <ligand>
        <name>ATP</name>
        <dbReference type="ChEBI" id="CHEBI:30616"/>
    </ligand>
</feature>
<dbReference type="PROSITE" id="PS00109">
    <property type="entry name" value="PROTEIN_KINASE_TYR"/>
    <property type="match status" value="1"/>
</dbReference>
<dbReference type="CDD" id="cd00192">
    <property type="entry name" value="PTKc"/>
    <property type="match status" value="1"/>
</dbReference>
<dbReference type="PROSITE" id="PS00107">
    <property type="entry name" value="PROTEIN_KINASE_ATP"/>
    <property type="match status" value="1"/>
</dbReference>
<dbReference type="SUPFAM" id="SSF55550">
    <property type="entry name" value="SH2 domain"/>
    <property type="match status" value="1"/>
</dbReference>
<keyword evidence="6 15" id="KW-0547">Nucleotide-binding</keyword>
<comment type="similarity">
    <text evidence="13">Belongs to the protein kinase superfamily. Tyr protein kinase family. Fes/fps subfamily.</text>
</comment>
<evidence type="ECO:0000256" key="15">
    <source>
        <dbReference type="PROSITE-ProRule" id="PRU10141"/>
    </source>
</evidence>
<gene>
    <name evidence="20" type="ORF">QR680_017935</name>
</gene>
<evidence type="ECO:0000313" key="20">
    <source>
        <dbReference type="EMBL" id="KAK0405344.1"/>
    </source>
</evidence>
<keyword evidence="4" id="KW-0963">Cytoplasm</keyword>
<accession>A0AA39HHA4</accession>
<dbReference type="Gene3D" id="1.10.510.10">
    <property type="entry name" value="Transferase(Phosphotransferase) domain 1"/>
    <property type="match status" value="1"/>
</dbReference>
<evidence type="ECO:0000256" key="12">
    <source>
        <dbReference type="ARBA" id="ARBA00051245"/>
    </source>
</evidence>
<evidence type="ECO:0000259" key="18">
    <source>
        <dbReference type="PROSITE" id="PS50001"/>
    </source>
</evidence>
<evidence type="ECO:0000256" key="10">
    <source>
        <dbReference type="ARBA" id="ARBA00023136"/>
    </source>
</evidence>
<keyword evidence="11 16" id="KW-0829">Tyrosine-protein kinase</keyword>
<dbReference type="InterPro" id="IPR017441">
    <property type="entry name" value="Protein_kinase_ATP_BS"/>
</dbReference>
<evidence type="ECO:0000259" key="19">
    <source>
        <dbReference type="PROSITE" id="PS50011"/>
    </source>
</evidence>
<dbReference type="InterPro" id="IPR035849">
    <property type="entry name" value="Fes/Fps/Fer_SH2"/>
</dbReference>
<dbReference type="FunFam" id="3.30.200.20:FF:000194">
    <property type="entry name" value="protein-tyrosine kinase 2-beta isoform X1"/>
    <property type="match status" value="1"/>
</dbReference>
<dbReference type="Gene3D" id="3.30.505.10">
    <property type="entry name" value="SH2 domain"/>
    <property type="match status" value="1"/>
</dbReference>
<feature type="domain" description="Protein kinase" evidence="19">
    <location>
        <begin position="157"/>
        <end position="413"/>
    </location>
</feature>
<evidence type="ECO:0000256" key="16">
    <source>
        <dbReference type="RuleBase" id="RU362096"/>
    </source>
</evidence>
<proteinExistence type="inferred from homology"/>
<organism evidence="20 21">
    <name type="scientific">Steinernema hermaphroditum</name>
    <dbReference type="NCBI Taxonomy" id="289476"/>
    <lineage>
        <taxon>Eukaryota</taxon>
        <taxon>Metazoa</taxon>
        <taxon>Ecdysozoa</taxon>
        <taxon>Nematoda</taxon>
        <taxon>Chromadorea</taxon>
        <taxon>Rhabditida</taxon>
        <taxon>Tylenchina</taxon>
        <taxon>Panagrolaimomorpha</taxon>
        <taxon>Strongyloidoidea</taxon>
        <taxon>Steinernematidae</taxon>
        <taxon>Steinernema</taxon>
    </lineage>
</organism>
<feature type="region of interest" description="Disordered" evidence="17">
    <location>
        <begin position="1"/>
        <end position="33"/>
    </location>
</feature>
<keyword evidence="7 16" id="KW-0418">Kinase</keyword>
<dbReference type="PANTHER" id="PTHR24418">
    <property type="entry name" value="TYROSINE-PROTEIN KINASE"/>
    <property type="match status" value="1"/>
</dbReference>
<evidence type="ECO:0000256" key="14">
    <source>
        <dbReference type="PROSITE-ProRule" id="PRU00191"/>
    </source>
</evidence>
<keyword evidence="10" id="KW-0472">Membrane</keyword>
<evidence type="ECO:0000256" key="9">
    <source>
        <dbReference type="ARBA" id="ARBA00022999"/>
    </source>
</evidence>
<dbReference type="InterPro" id="IPR020635">
    <property type="entry name" value="Tyr_kinase_cat_dom"/>
</dbReference>
<comment type="subcellular location">
    <subcellularLocation>
        <location evidence="1">Cell membrane</location>
        <topology evidence="1">Peripheral membrane protein</topology>
    </subcellularLocation>
    <subcellularLocation>
        <location evidence="2">Cytoplasm</location>
    </subcellularLocation>
</comment>
<dbReference type="AlphaFoldDB" id="A0AA39HHA4"/>
<evidence type="ECO:0000256" key="7">
    <source>
        <dbReference type="ARBA" id="ARBA00022777"/>
    </source>
</evidence>
<evidence type="ECO:0000256" key="17">
    <source>
        <dbReference type="SAM" id="MobiDB-lite"/>
    </source>
</evidence>
<dbReference type="InterPro" id="IPR008266">
    <property type="entry name" value="Tyr_kinase_AS"/>
</dbReference>
<dbReference type="InterPro" id="IPR000980">
    <property type="entry name" value="SH2"/>
</dbReference>
<keyword evidence="3" id="KW-1003">Cell membrane</keyword>
<comment type="catalytic activity">
    <reaction evidence="12 16">
        <text>L-tyrosyl-[protein] + ATP = O-phospho-L-tyrosyl-[protein] + ADP + H(+)</text>
        <dbReference type="Rhea" id="RHEA:10596"/>
        <dbReference type="Rhea" id="RHEA-COMP:10136"/>
        <dbReference type="Rhea" id="RHEA-COMP:20101"/>
        <dbReference type="ChEBI" id="CHEBI:15378"/>
        <dbReference type="ChEBI" id="CHEBI:30616"/>
        <dbReference type="ChEBI" id="CHEBI:46858"/>
        <dbReference type="ChEBI" id="CHEBI:61978"/>
        <dbReference type="ChEBI" id="CHEBI:456216"/>
        <dbReference type="EC" id="2.7.10.2"/>
    </reaction>
</comment>
<dbReference type="PRINTS" id="PR00109">
    <property type="entry name" value="TYRKINASE"/>
</dbReference>
<dbReference type="PROSITE" id="PS50001">
    <property type="entry name" value="SH2"/>
    <property type="match status" value="1"/>
</dbReference>
<feature type="region of interest" description="Disordered" evidence="17">
    <location>
        <begin position="519"/>
        <end position="540"/>
    </location>
</feature>
<keyword evidence="21" id="KW-1185">Reference proteome</keyword>
<comment type="caution">
    <text evidence="20">The sequence shown here is derived from an EMBL/GenBank/DDBJ whole genome shotgun (WGS) entry which is preliminary data.</text>
</comment>
<evidence type="ECO:0000256" key="2">
    <source>
        <dbReference type="ARBA" id="ARBA00004496"/>
    </source>
</evidence>
<evidence type="ECO:0000256" key="13">
    <source>
        <dbReference type="ARBA" id="ARBA00061333"/>
    </source>
</evidence>
<evidence type="ECO:0000256" key="6">
    <source>
        <dbReference type="ARBA" id="ARBA00022741"/>
    </source>
</evidence>
<keyword evidence="5 16" id="KW-0808">Transferase</keyword>
<dbReference type="GO" id="GO:0005886">
    <property type="term" value="C:plasma membrane"/>
    <property type="evidence" value="ECO:0007669"/>
    <property type="project" value="UniProtKB-SubCell"/>
</dbReference>
<dbReference type="GO" id="GO:0004715">
    <property type="term" value="F:non-membrane spanning protein tyrosine kinase activity"/>
    <property type="evidence" value="ECO:0007669"/>
    <property type="project" value="UniProtKB-EC"/>
</dbReference>
<dbReference type="Gene3D" id="3.30.200.20">
    <property type="entry name" value="Phosphorylase Kinase, domain 1"/>
    <property type="match status" value="1"/>
</dbReference>
<evidence type="ECO:0000256" key="8">
    <source>
        <dbReference type="ARBA" id="ARBA00022840"/>
    </source>
</evidence>
<keyword evidence="9 14" id="KW-0727">SH2 domain</keyword>
<dbReference type="InterPro" id="IPR036860">
    <property type="entry name" value="SH2_dom_sf"/>
</dbReference>
<dbReference type="EC" id="2.7.10.2" evidence="16"/>
<evidence type="ECO:0000256" key="5">
    <source>
        <dbReference type="ARBA" id="ARBA00022679"/>
    </source>
</evidence>
<dbReference type="SMART" id="SM00252">
    <property type="entry name" value="SH2"/>
    <property type="match status" value="1"/>
</dbReference>
<dbReference type="PROSITE" id="PS50011">
    <property type="entry name" value="PROTEIN_KINASE_DOM"/>
    <property type="match status" value="1"/>
</dbReference>
<dbReference type="InterPro" id="IPR011009">
    <property type="entry name" value="Kinase-like_dom_sf"/>
</dbReference>
<dbReference type="InterPro" id="IPR000719">
    <property type="entry name" value="Prot_kinase_dom"/>
</dbReference>
<feature type="domain" description="SH2" evidence="18">
    <location>
        <begin position="52"/>
        <end position="149"/>
    </location>
</feature>
<keyword evidence="8 15" id="KW-0067">ATP-binding</keyword>
<feature type="compositionally biased region" description="Low complexity" evidence="17">
    <location>
        <begin position="1"/>
        <end position="31"/>
    </location>
</feature>
<evidence type="ECO:0000256" key="11">
    <source>
        <dbReference type="ARBA" id="ARBA00023137"/>
    </source>
</evidence>
<dbReference type="Proteomes" id="UP001175271">
    <property type="component" value="Unassembled WGS sequence"/>
</dbReference>
<reference evidence="20" key="1">
    <citation type="submission" date="2023-06" db="EMBL/GenBank/DDBJ databases">
        <title>Genomic analysis of the entomopathogenic nematode Steinernema hermaphroditum.</title>
        <authorList>
            <person name="Schwarz E.M."/>
            <person name="Heppert J.K."/>
            <person name="Baniya A."/>
            <person name="Schwartz H.T."/>
            <person name="Tan C.-H."/>
            <person name="Antoshechkin I."/>
            <person name="Sternberg P.W."/>
            <person name="Goodrich-Blair H."/>
            <person name="Dillman A.R."/>
        </authorList>
    </citation>
    <scope>NUCLEOTIDE SEQUENCE</scope>
    <source>
        <strain evidence="20">PS9179</strain>
        <tissue evidence="20">Whole animal</tissue>
    </source>
</reference>
<evidence type="ECO:0000256" key="3">
    <source>
        <dbReference type="ARBA" id="ARBA00022475"/>
    </source>
</evidence>